<protein>
    <submittedName>
        <fullName evidence="3">Uncharacterized protein</fullName>
    </submittedName>
</protein>
<dbReference type="EMBL" id="JAIBOA010000016">
    <property type="protein sequence ID" value="MBW8485454.1"/>
    <property type="molecule type" value="Genomic_DNA"/>
</dbReference>
<reference evidence="3 4" key="1">
    <citation type="submission" date="2021-07" db="EMBL/GenBank/DDBJ databases">
        <title>Actinomadura sp. PM05-2 isolated from lichen.</title>
        <authorList>
            <person name="Somphong A."/>
            <person name="Phongsopitanun W."/>
            <person name="Tanasupawat S."/>
            <person name="Peongsungnone V."/>
        </authorList>
    </citation>
    <scope>NUCLEOTIDE SEQUENCE [LARGE SCALE GENOMIC DNA]</scope>
    <source>
        <strain evidence="3 4">PM05-2</strain>
    </source>
</reference>
<dbReference type="InterPro" id="IPR045402">
    <property type="entry name" value="GAP1-N2"/>
</dbReference>
<evidence type="ECO:0000313" key="4">
    <source>
        <dbReference type="Proteomes" id="UP000774570"/>
    </source>
</evidence>
<dbReference type="InterPro" id="IPR045401">
    <property type="entry name" value="GAP1-M"/>
</dbReference>
<dbReference type="Pfam" id="PF20013">
    <property type="entry name" value="GAP1-N2"/>
    <property type="match status" value="1"/>
</dbReference>
<evidence type="ECO:0000259" key="2">
    <source>
        <dbReference type="Pfam" id="PF20014"/>
    </source>
</evidence>
<name>A0ABS7G0R1_9ACTN</name>
<evidence type="ECO:0000259" key="1">
    <source>
        <dbReference type="Pfam" id="PF20013"/>
    </source>
</evidence>
<keyword evidence="4" id="KW-1185">Reference proteome</keyword>
<organism evidence="3 4">
    <name type="scientific">Actinomadura parmotrematis</name>
    <dbReference type="NCBI Taxonomy" id="2864039"/>
    <lineage>
        <taxon>Bacteria</taxon>
        <taxon>Bacillati</taxon>
        <taxon>Actinomycetota</taxon>
        <taxon>Actinomycetes</taxon>
        <taxon>Streptosporangiales</taxon>
        <taxon>Thermomonosporaceae</taxon>
        <taxon>Actinomadura</taxon>
    </lineage>
</organism>
<comment type="caution">
    <text evidence="3">The sequence shown here is derived from an EMBL/GenBank/DDBJ whole genome shotgun (WGS) entry which is preliminary data.</text>
</comment>
<proteinExistence type="predicted"/>
<dbReference type="Proteomes" id="UP000774570">
    <property type="component" value="Unassembled WGS sequence"/>
</dbReference>
<gene>
    <name evidence="3" type="ORF">K1Y72_23950</name>
</gene>
<dbReference type="RefSeq" id="WP_220168682.1">
    <property type="nucleotide sequence ID" value="NZ_JAIBOA010000016.1"/>
</dbReference>
<feature type="domain" description="GTPase-associated protein 1 middle" evidence="2">
    <location>
        <begin position="146"/>
        <end position="240"/>
    </location>
</feature>
<feature type="domain" description="GTPase-associated protein 1 N-terminal" evidence="1">
    <location>
        <begin position="1"/>
        <end position="134"/>
    </location>
</feature>
<dbReference type="Pfam" id="PF20014">
    <property type="entry name" value="GAP1-M"/>
    <property type="match status" value="1"/>
</dbReference>
<accession>A0ABS7G0R1</accession>
<sequence length="758" mass="77995">MAWQLHYTSARRGPTGRAGFQFVAETPGLPDGVRAAVTPHLAYRPPPEAPLSPGDGELGAFPVALLYDSVDGRPLLLRCRYLGQDYSGRYGNFFAHAVVAEPDELEGLRPAELWNAPLWDDGPADDAELPDLADLTPGDAFAPDTLAAWLTDGNGHPLLARVVDAVAGVLGRGHGRVVLIAGDVELIARWIAVVSYSLPVAAAARLSFVTYSADPEAAGQRLVGTTPDVWASAQHHGSTAFVLGAPAPPGEPSRFAATVAACWQDADFAGLDALGELALLDSGDAGPGPAELDRAAGLLALCRGDTGVRPAEEDEAAGLLARHGTAIPEWVWRDLVPGVPSMGFDLALAVHDRARDAGAPEVAEQCALRATALALSSPALRARLPKLDLPPTAREELASSVSEALAAAADLTEVAHVAATARPALGEVTAAAHARARAGAADLPAALDACPAAAREALLGGALDGLEAAGDAVRAAVLDDGACDLLYGERERLAALPAVARHVLAAVGARSPGRRVAVTGELLALDGASAADLDPALSRVWAEPPDAEECLALIEAQAAAMTGHPALAVLPSRTFTRLATPAGAALDAPQTLRLAARVRAELPGGGAERDAALVQAYCDAAGASTASEAASAVRALDGANRLAAEAFAGAAGRLGRRAPAFRAELLAALPEGPRARLGEVWSAELPGRARGADTARRNELIEVVLRLRLAGARDAGLEAWARAAAARWAAGRRLDAHFAGERELRTALRDLLAEGKGR</sequence>
<evidence type="ECO:0000313" key="3">
    <source>
        <dbReference type="EMBL" id="MBW8485454.1"/>
    </source>
</evidence>